<sequence>MSDAPEGAGGPSGVVIPDAAKHAVFPGISELDRTLGRVNIRQTVLGVTTPDTAVFLGTNVIIAEPPNDPRVSIVMVEVDDLFAKRDDIKKRIESYLAGGSSYPAYLFGDMLQGQTNISICQREGVPLPNIGDRLVLRKLFGQPGEVEQFVAITSVSNLVRVFTDGQGDFVRNIVALGISERLEADFPGFDAQRIDPSVDDLRARTGLNEAVVADAARFYGTVPLAEPASIGEYTVRATTIHQPIVPSAQVETPIADASTNGMAYALVAAGGPVVQTITTIWTPTQSLYIGGSQLPGSVTIERDGVVITDKGGRLLQSGAEVGAIDYDNGIASLSVDVFGSGGGVHTITATPAAMPQAAQRSIGTPVTMANRSLNFVVTLIPPARRSLVLHYMHSGRWYMLREDGSGALRGLDSSYGVGNLNRTTGTLLASLGFLPDVGSAIILQWAEETAAPPVPNTALRMAGKLYVPINTSGQVSEAPGSRVLSPGLTTLTWKHTPSGPTYTASDDGNGFLTGDASGAVDYQRGLILLAPNVLPPVGAVVSINQSSAAASTLADVTWTGSSASISCAITPNTVPGSVHFSLWISVTASLSGLPGDMFLMSEPTRHYRASVRDNGAGGLVLQDGQACGTINNSTGAVTVNMAGVDANLLAASVGARAQLMQNHENSGPYAVGGGYAVGWVGASVSSPQPPGVFTFTVGAPVAEPMSVTIDRFMTRVSNLAEGFNLQGVSFALNGQRYVGANTGVLLTDINPATGAGVPVGAVSAALGVVQLNTWATAAANVVTDWRAIQAPPSSGNGDLSANMRVLFRTTTAPIRPGSFSIVGTMDDGTPINVTAGVNGKIDGARVKGTINFEYGVCELVFCSPVPNALGTVDLSHMQIPGVGVVNLDVVQASTLRYNAVAYTYIPLDAGIVGINSVRLPSDGRVPVHAPGRVAVIGNTKRVPPAVVSNGTVIDCGRVRLSRVRVLGHDGVAIHTGFTADLETGLVEFNDVTGYSQPVTVEHRIEDAGVVADAQVSGHIRFQQQLTHDYPVEGTYISSALLIGDMYARVSLLFDQFTWDGVTWKDEPEGPPATGTYNDRDFPIVVTNAGASTQRLAFWFTSSTSFRIISEEFGEIGTGSTAVDCSPINPNTGVPYLTIPAAGWGAGWVAGNVLRPNTEGALASVPFVRVIQQGPDSGIDYEFSVHARGDTQRP</sequence>
<organism evidence="1 2">
    <name type="scientific">Acidovorax facilis</name>
    <dbReference type="NCBI Taxonomy" id="12917"/>
    <lineage>
        <taxon>Bacteria</taxon>
        <taxon>Pseudomonadati</taxon>
        <taxon>Pseudomonadota</taxon>
        <taxon>Betaproteobacteria</taxon>
        <taxon>Burkholderiales</taxon>
        <taxon>Comamonadaceae</taxon>
        <taxon>Acidovorax</taxon>
    </lineage>
</organism>
<proteinExistence type="predicted"/>
<dbReference type="EMBL" id="JBHSAJ010000059">
    <property type="protein sequence ID" value="MFC3936875.1"/>
    <property type="molecule type" value="Genomic_DNA"/>
</dbReference>
<evidence type="ECO:0000313" key="2">
    <source>
        <dbReference type="Proteomes" id="UP001595693"/>
    </source>
</evidence>
<dbReference type="RefSeq" id="WP_207402011.1">
    <property type="nucleotide sequence ID" value="NZ_JAMXAX010000045.1"/>
</dbReference>
<accession>A0ABV8DER8</accession>
<protein>
    <submittedName>
        <fullName evidence="1">Uncharacterized protein</fullName>
    </submittedName>
</protein>
<comment type="caution">
    <text evidence="1">The sequence shown here is derived from an EMBL/GenBank/DDBJ whole genome shotgun (WGS) entry which is preliminary data.</text>
</comment>
<reference evidence="2" key="1">
    <citation type="journal article" date="2019" name="Int. J. Syst. Evol. Microbiol.">
        <title>The Global Catalogue of Microorganisms (GCM) 10K type strain sequencing project: providing services to taxonomists for standard genome sequencing and annotation.</title>
        <authorList>
            <consortium name="The Broad Institute Genomics Platform"/>
            <consortium name="The Broad Institute Genome Sequencing Center for Infectious Disease"/>
            <person name="Wu L."/>
            <person name="Ma J."/>
        </authorList>
    </citation>
    <scope>NUCLEOTIDE SEQUENCE [LARGE SCALE GENOMIC DNA]</scope>
    <source>
        <strain evidence="2">CCUG 2113</strain>
    </source>
</reference>
<dbReference type="Proteomes" id="UP001595693">
    <property type="component" value="Unassembled WGS sequence"/>
</dbReference>
<keyword evidence="2" id="KW-1185">Reference proteome</keyword>
<evidence type="ECO:0000313" key="1">
    <source>
        <dbReference type="EMBL" id="MFC3936875.1"/>
    </source>
</evidence>
<name>A0ABV8DER8_9BURK</name>
<gene>
    <name evidence="1" type="ORF">ACFOW3_19815</name>
</gene>